<comment type="caution">
    <text evidence="2">The sequence shown here is derived from an EMBL/GenBank/DDBJ whole genome shotgun (WGS) entry which is preliminary data.</text>
</comment>
<dbReference type="AlphaFoldDB" id="A0A7X9P1Z3"/>
<evidence type="ECO:0000313" key="2">
    <source>
        <dbReference type="EMBL" id="NME68079.1"/>
    </source>
</evidence>
<dbReference type="PROSITE" id="PS51257">
    <property type="entry name" value="PROKAR_LIPOPROTEIN"/>
    <property type="match status" value="1"/>
</dbReference>
<sequence>MNRISLIKLTSNFKIRLRIIGVFLMIFGACSFLSGVILSSDKFDYKGEVPLSDVQDIIIDQDGFIYLSSQFYSKILCYNQLGEFVNSWNVKAGNGVFKMLKTKSQNIQVVTARGNKRLLFSRSGVLIHQEILPDYVYNITERAGETVNYNNYDFWIDNSTWNTKIIRSNELSPDKVIINQSILYFILKAPLPAILFIAIGVIVNISLMAVRE</sequence>
<dbReference type="RefSeq" id="WP_169656391.1">
    <property type="nucleotide sequence ID" value="NZ_JABANE010000018.1"/>
</dbReference>
<keyword evidence="1" id="KW-0812">Transmembrane</keyword>
<dbReference type="EMBL" id="JABANE010000018">
    <property type="protein sequence ID" value="NME68079.1"/>
    <property type="molecule type" value="Genomic_DNA"/>
</dbReference>
<reference evidence="2 3" key="1">
    <citation type="submission" date="2020-04" db="EMBL/GenBank/DDBJ databases">
        <title>Flammeovirga sp. SR4, a novel species isolated from seawater.</title>
        <authorList>
            <person name="Wang X."/>
        </authorList>
    </citation>
    <scope>NUCLEOTIDE SEQUENCE [LARGE SCALE GENOMIC DNA]</scope>
    <source>
        <strain evidence="2 3">ATCC 23126</strain>
    </source>
</reference>
<keyword evidence="1" id="KW-0472">Membrane</keyword>
<evidence type="ECO:0000313" key="3">
    <source>
        <dbReference type="Proteomes" id="UP000576082"/>
    </source>
</evidence>
<feature type="transmembrane region" description="Helical" evidence="1">
    <location>
        <begin position="20"/>
        <end position="38"/>
    </location>
</feature>
<gene>
    <name evidence="2" type="ORF">HHU12_08915</name>
</gene>
<feature type="transmembrane region" description="Helical" evidence="1">
    <location>
        <begin position="191"/>
        <end position="210"/>
    </location>
</feature>
<accession>A0A7X9P1Z3</accession>
<keyword evidence="1" id="KW-1133">Transmembrane helix</keyword>
<organism evidence="2 3">
    <name type="scientific">Flammeovirga aprica JL-4</name>
    <dbReference type="NCBI Taxonomy" id="694437"/>
    <lineage>
        <taxon>Bacteria</taxon>
        <taxon>Pseudomonadati</taxon>
        <taxon>Bacteroidota</taxon>
        <taxon>Cytophagia</taxon>
        <taxon>Cytophagales</taxon>
        <taxon>Flammeovirgaceae</taxon>
        <taxon>Flammeovirga</taxon>
    </lineage>
</organism>
<proteinExistence type="predicted"/>
<protein>
    <submittedName>
        <fullName evidence="2">Uncharacterized protein</fullName>
    </submittedName>
</protein>
<name>A0A7X9P1Z3_9BACT</name>
<keyword evidence="3" id="KW-1185">Reference proteome</keyword>
<dbReference type="Proteomes" id="UP000576082">
    <property type="component" value="Unassembled WGS sequence"/>
</dbReference>
<evidence type="ECO:0000256" key="1">
    <source>
        <dbReference type="SAM" id="Phobius"/>
    </source>
</evidence>